<protein>
    <submittedName>
        <fullName evidence="3">Uncharacterized protein</fullName>
    </submittedName>
</protein>
<sequence>MEGGHGAHGGDPPSPEENSAADPLGKALTEKAPRLVWTDSRLRTLLHLRLIACGDQFNKHKSRAQLTVLWSRVALFGQIRADEATTGNLEKAVKYPSYWSVLVEFFADKKGLRNQDFGQSQVPLPPFRAEGSDDEAVVYDRGASGGDNACSEMYDDSSSDEAGDAHAEAVEMEKERHNIMRKRPKLDLPEALVSMGSLIAKAMTVPDSSTDAGAISAQLKEIQETQNKMVQALENSANVNAQLLHFLQSKMG</sequence>
<feature type="coiled-coil region" evidence="1">
    <location>
        <begin position="215"/>
        <end position="242"/>
    </location>
</feature>
<dbReference type="Proteomes" id="UP000704712">
    <property type="component" value="Unassembled WGS sequence"/>
</dbReference>
<dbReference type="AlphaFoldDB" id="A0A8S9U2Z3"/>
<dbReference type="EMBL" id="JAACNO010002260">
    <property type="protein sequence ID" value="KAF4134623.1"/>
    <property type="molecule type" value="Genomic_DNA"/>
</dbReference>
<feature type="region of interest" description="Disordered" evidence="2">
    <location>
        <begin position="1"/>
        <end position="22"/>
    </location>
</feature>
<evidence type="ECO:0000313" key="4">
    <source>
        <dbReference type="Proteomes" id="UP000704712"/>
    </source>
</evidence>
<evidence type="ECO:0000256" key="1">
    <source>
        <dbReference type="SAM" id="Coils"/>
    </source>
</evidence>
<gene>
    <name evidence="3" type="ORF">GN958_ATG16170</name>
</gene>
<evidence type="ECO:0000313" key="3">
    <source>
        <dbReference type="EMBL" id="KAF4134623.1"/>
    </source>
</evidence>
<name>A0A8S9U2Z3_PHYIN</name>
<accession>A0A8S9U2Z3</accession>
<reference evidence="3" key="1">
    <citation type="submission" date="2020-03" db="EMBL/GenBank/DDBJ databases">
        <title>Hybrid Assembly of Korean Phytophthora infestans isolates.</title>
        <authorList>
            <person name="Prokchorchik M."/>
            <person name="Lee Y."/>
            <person name="Seo J."/>
            <person name="Cho J.-H."/>
            <person name="Park Y.-E."/>
            <person name="Jang D.-C."/>
            <person name="Im J.-S."/>
            <person name="Choi J.-G."/>
            <person name="Park H.-J."/>
            <person name="Lee G.-B."/>
            <person name="Lee Y.-G."/>
            <person name="Hong S.-Y."/>
            <person name="Cho K."/>
            <person name="Sohn K.H."/>
        </authorList>
    </citation>
    <scope>NUCLEOTIDE SEQUENCE</scope>
    <source>
        <strain evidence="3">KR_2_A2</strain>
    </source>
</reference>
<proteinExistence type="predicted"/>
<organism evidence="3 4">
    <name type="scientific">Phytophthora infestans</name>
    <name type="common">Potato late blight agent</name>
    <name type="synonym">Botrytis infestans</name>
    <dbReference type="NCBI Taxonomy" id="4787"/>
    <lineage>
        <taxon>Eukaryota</taxon>
        <taxon>Sar</taxon>
        <taxon>Stramenopiles</taxon>
        <taxon>Oomycota</taxon>
        <taxon>Peronosporomycetes</taxon>
        <taxon>Peronosporales</taxon>
        <taxon>Peronosporaceae</taxon>
        <taxon>Phytophthora</taxon>
    </lineage>
</organism>
<evidence type="ECO:0000256" key="2">
    <source>
        <dbReference type="SAM" id="MobiDB-lite"/>
    </source>
</evidence>
<keyword evidence="1" id="KW-0175">Coiled coil</keyword>
<comment type="caution">
    <text evidence="3">The sequence shown here is derived from an EMBL/GenBank/DDBJ whole genome shotgun (WGS) entry which is preliminary data.</text>
</comment>